<organism evidence="1 2">
    <name type="scientific">Paramarasmius palmivorus</name>
    <dbReference type="NCBI Taxonomy" id="297713"/>
    <lineage>
        <taxon>Eukaryota</taxon>
        <taxon>Fungi</taxon>
        <taxon>Dikarya</taxon>
        <taxon>Basidiomycota</taxon>
        <taxon>Agaricomycotina</taxon>
        <taxon>Agaricomycetes</taxon>
        <taxon>Agaricomycetidae</taxon>
        <taxon>Agaricales</taxon>
        <taxon>Marasmiineae</taxon>
        <taxon>Marasmiaceae</taxon>
        <taxon>Paramarasmius</taxon>
    </lineage>
</organism>
<accession>A0AAW0BKC0</accession>
<evidence type="ECO:0000313" key="1">
    <source>
        <dbReference type="EMBL" id="KAK7027412.1"/>
    </source>
</evidence>
<evidence type="ECO:0000313" key="2">
    <source>
        <dbReference type="Proteomes" id="UP001383192"/>
    </source>
</evidence>
<keyword evidence="2" id="KW-1185">Reference proteome</keyword>
<gene>
    <name evidence="1" type="ORF">VNI00_015248</name>
</gene>
<dbReference type="AlphaFoldDB" id="A0AAW0BKC0"/>
<name>A0AAW0BKC0_9AGAR</name>
<protein>
    <submittedName>
        <fullName evidence="1">Uncharacterized protein</fullName>
    </submittedName>
</protein>
<comment type="caution">
    <text evidence="1">The sequence shown here is derived from an EMBL/GenBank/DDBJ whole genome shotgun (WGS) entry which is preliminary data.</text>
</comment>
<dbReference type="EMBL" id="JAYKXP010000096">
    <property type="protein sequence ID" value="KAK7027412.1"/>
    <property type="molecule type" value="Genomic_DNA"/>
</dbReference>
<proteinExistence type="predicted"/>
<reference evidence="1 2" key="1">
    <citation type="submission" date="2024-01" db="EMBL/GenBank/DDBJ databases">
        <title>A draft genome for a cacao thread blight-causing isolate of Paramarasmius palmivorus.</title>
        <authorList>
            <person name="Baruah I.K."/>
            <person name="Bukari Y."/>
            <person name="Amoako-Attah I."/>
            <person name="Meinhardt L.W."/>
            <person name="Bailey B.A."/>
            <person name="Cohen S.P."/>
        </authorList>
    </citation>
    <scope>NUCLEOTIDE SEQUENCE [LARGE SCALE GENOMIC DNA]</scope>
    <source>
        <strain evidence="1 2">GH-12</strain>
    </source>
</reference>
<sequence>MLGSDFPREEAAAARLEQLTSERISTGYIAYPISRYAEDAARPGDSLHQIKKRAKKKLCSPYKGSSSTANCHPLFDHSEASPRHIKQRVLLTGFNTETFATALIGLERVDSHLRLNIREDIPQPLRTSPTGFQQVVEIANRYFTSKRMADPEDQIRIPAYVDPKGILDSIKGENLSYTSENQVEYYERITSDGSNHRFITTSPARLNEGDIVEVQFTIALVESNTTNHSNAKLTFTTKPVLRSITLLDNTFSEIYRSLLANQPRKPSLKRKVGHAEEDAMETQQKLKRMVIDTEK</sequence>
<dbReference type="Proteomes" id="UP001383192">
    <property type="component" value="Unassembled WGS sequence"/>
</dbReference>